<protein>
    <recommendedName>
        <fullName evidence="3">DUF2949 domain-containing protein</fullName>
    </recommendedName>
</protein>
<dbReference type="AlphaFoldDB" id="A0A1Z4KTQ0"/>
<reference evidence="1 2" key="1">
    <citation type="submission" date="2017-06" db="EMBL/GenBank/DDBJ databases">
        <title>Genome sequencing of cyanobaciteial culture collection at National Institute for Environmental Studies (NIES).</title>
        <authorList>
            <person name="Hirose Y."/>
            <person name="Shimura Y."/>
            <person name="Fujisawa T."/>
            <person name="Nakamura Y."/>
            <person name="Kawachi M."/>
        </authorList>
    </citation>
    <scope>NUCLEOTIDE SEQUENCE [LARGE SCALE GENOMIC DNA]</scope>
    <source>
        <strain evidence="1 2">NIES-23</strain>
    </source>
</reference>
<dbReference type="EMBL" id="AP018216">
    <property type="protein sequence ID" value="BAY72381.1"/>
    <property type="molecule type" value="Genomic_DNA"/>
</dbReference>
<evidence type="ECO:0000313" key="2">
    <source>
        <dbReference type="Proteomes" id="UP000217507"/>
    </source>
</evidence>
<organism evidence="1 2">
    <name type="scientific">Trichormus variabilis NIES-23</name>
    <dbReference type="NCBI Taxonomy" id="1973479"/>
    <lineage>
        <taxon>Bacteria</taxon>
        <taxon>Bacillati</taxon>
        <taxon>Cyanobacteriota</taxon>
        <taxon>Cyanophyceae</taxon>
        <taxon>Nostocales</taxon>
        <taxon>Nostocaceae</taxon>
        <taxon>Trichormus</taxon>
    </lineage>
</organism>
<proteinExistence type="predicted"/>
<dbReference type="InterPro" id="IPR021336">
    <property type="entry name" value="DUF2949"/>
</dbReference>
<dbReference type="Proteomes" id="UP000217507">
    <property type="component" value="Chromosome"/>
</dbReference>
<evidence type="ECO:0000313" key="1">
    <source>
        <dbReference type="EMBL" id="BAY72381.1"/>
    </source>
</evidence>
<dbReference type="Pfam" id="PF11165">
    <property type="entry name" value="DUF2949"/>
    <property type="match status" value="1"/>
</dbReference>
<evidence type="ECO:0008006" key="3">
    <source>
        <dbReference type="Google" id="ProtNLM"/>
    </source>
</evidence>
<name>A0A1Z4KTQ0_ANAVA</name>
<sequence>MMITTDSKDIELLNFLYNELELSEKDMALALKHREFDNGPLPMLLWQYGLVNLEQLEQILDWLYNEI</sequence>
<gene>
    <name evidence="1" type="ORF">NIES23_52060</name>
</gene>
<accession>A0A1Z4KTQ0</accession>